<evidence type="ECO:0000256" key="1">
    <source>
        <dbReference type="SAM" id="Phobius"/>
    </source>
</evidence>
<feature type="transmembrane region" description="Helical" evidence="1">
    <location>
        <begin position="9"/>
        <end position="26"/>
    </location>
</feature>
<keyword evidence="3" id="KW-0813">Transport</keyword>
<feature type="transmembrane region" description="Helical" evidence="1">
    <location>
        <begin position="121"/>
        <end position="149"/>
    </location>
</feature>
<keyword evidence="3" id="KW-0407">Ion channel</keyword>
<evidence type="ECO:0000259" key="2">
    <source>
        <dbReference type="Pfam" id="PF07885"/>
    </source>
</evidence>
<comment type="caution">
    <text evidence="3">The sequence shown here is derived from an EMBL/GenBank/DDBJ whole genome shotgun (WGS) entry which is preliminary data.</text>
</comment>
<proteinExistence type="predicted"/>
<feature type="domain" description="Potassium channel" evidence="2">
    <location>
        <begin position="145"/>
        <end position="215"/>
    </location>
</feature>
<dbReference type="Proteomes" id="UP000249396">
    <property type="component" value="Unassembled WGS sequence"/>
</dbReference>
<feature type="transmembrane region" description="Helical" evidence="1">
    <location>
        <begin position="38"/>
        <end position="56"/>
    </location>
</feature>
<keyword evidence="1" id="KW-1133">Transmembrane helix</keyword>
<organism evidence="3 4">
    <name type="scientific">Candidatus Methylumidiphilus alinenensis</name>
    <dbReference type="NCBI Taxonomy" id="2202197"/>
    <lineage>
        <taxon>Bacteria</taxon>
        <taxon>Pseudomonadati</taxon>
        <taxon>Pseudomonadota</taxon>
        <taxon>Gammaproteobacteria</taxon>
        <taxon>Methylococcales</taxon>
        <taxon>Candidatus Methylumidiphilus</taxon>
    </lineage>
</organism>
<dbReference type="Pfam" id="PF07885">
    <property type="entry name" value="Ion_trans_2"/>
    <property type="match status" value="1"/>
</dbReference>
<keyword evidence="3" id="KW-0406">Ion transport</keyword>
<feature type="transmembrane region" description="Helical" evidence="1">
    <location>
        <begin position="63"/>
        <end position="83"/>
    </location>
</feature>
<dbReference type="SUPFAM" id="SSF81324">
    <property type="entry name" value="Voltage-gated potassium channels"/>
    <property type="match status" value="1"/>
</dbReference>
<dbReference type="EMBL" id="QJPH01000546">
    <property type="protein sequence ID" value="PZN70642.1"/>
    <property type="molecule type" value="Genomic_DNA"/>
</dbReference>
<gene>
    <name evidence="3" type="ORF">DM484_28080</name>
</gene>
<evidence type="ECO:0000313" key="4">
    <source>
        <dbReference type="Proteomes" id="UP000249396"/>
    </source>
</evidence>
<keyword evidence="1" id="KW-0472">Membrane</keyword>
<dbReference type="GO" id="GO:0034220">
    <property type="term" value="P:monoatomic ion transmembrane transport"/>
    <property type="evidence" value="ECO:0007669"/>
    <property type="project" value="UniProtKB-KW"/>
</dbReference>
<feature type="transmembrane region" description="Helical" evidence="1">
    <location>
        <begin position="169"/>
        <end position="185"/>
    </location>
</feature>
<dbReference type="AlphaFoldDB" id="A0A2W4QEK5"/>
<sequence length="227" mass="25335">MKKRIENNFFYLLAGLLSLFMLIPGLRLFAGTALEVDLLRSLVLVAFSLFTVISVWSLYREGVIFRIGLGLAVLNIVVAVAALFFHTHVVELCAFVLVILFSGLSCFIAGRHVFSWRETDANCLTGAVCVYLLLGLIWALLYELLGFLWPIGAFQGLTAQENSFQFDSFLYFSFVTLTTAGYGDITPLNPMVRTIAYLEMITGQFYMAILVSGLVAHFMGLRMSDHK</sequence>
<reference evidence="3 4" key="1">
    <citation type="journal article" date="2018" name="Aquat. Microb. Ecol.">
        <title>Gammaproteobacterial methanotrophs dominate.</title>
        <authorList>
            <person name="Rissanen A.J."/>
            <person name="Saarenheimo J."/>
            <person name="Tiirola M."/>
            <person name="Peura S."/>
            <person name="Aalto S.L."/>
            <person name="Karvinen A."/>
            <person name="Nykanen H."/>
        </authorList>
    </citation>
    <scope>NUCLEOTIDE SEQUENCE [LARGE SCALE GENOMIC DNA]</scope>
    <source>
        <strain evidence="3">AMbin10</strain>
    </source>
</reference>
<name>A0A2W4QEK5_9GAMM</name>
<feature type="transmembrane region" description="Helical" evidence="1">
    <location>
        <begin position="89"/>
        <end position="109"/>
    </location>
</feature>
<feature type="transmembrane region" description="Helical" evidence="1">
    <location>
        <begin position="197"/>
        <end position="219"/>
    </location>
</feature>
<dbReference type="InterPro" id="IPR013099">
    <property type="entry name" value="K_chnl_dom"/>
</dbReference>
<dbReference type="Gene3D" id="1.10.287.70">
    <property type="match status" value="1"/>
</dbReference>
<protein>
    <submittedName>
        <fullName evidence="3">Two pore domain potassium channel family protein</fullName>
    </submittedName>
</protein>
<evidence type="ECO:0000313" key="3">
    <source>
        <dbReference type="EMBL" id="PZN70642.1"/>
    </source>
</evidence>
<accession>A0A2W4QEK5</accession>
<keyword evidence="1" id="KW-0812">Transmembrane</keyword>